<comment type="caution">
    <text evidence="3">The sequence shown here is derived from an EMBL/GenBank/DDBJ whole genome shotgun (WGS) entry which is preliminary data.</text>
</comment>
<dbReference type="SUPFAM" id="SSF53850">
    <property type="entry name" value="Periplasmic binding protein-like II"/>
    <property type="match status" value="1"/>
</dbReference>
<keyword evidence="1" id="KW-0175">Coiled coil</keyword>
<dbReference type="InterPro" id="IPR006059">
    <property type="entry name" value="SBP"/>
</dbReference>
<keyword evidence="2" id="KW-0732">Signal</keyword>
<keyword evidence="4" id="KW-1185">Reference proteome</keyword>
<dbReference type="EMBL" id="BLAF01000004">
    <property type="protein sequence ID" value="GES17611.1"/>
    <property type="molecule type" value="Genomic_DNA"/>
</dbReference>
<dbReference type="PANTHER" id="PTHR43649">
    <property type="entry name" value="ARABINOSE-BINDING PROTEIN-RELATED"/>
    <property type="match status" value="1"/>
</dbReference>
<evidence type="ECO:0000313" key="3">
    <source>
        <dbReference type="EMBL" id="GES17611.1"/>
    </source>
</evidence>
<dbReference type="OrthoDB" id="9780991at2"/>
<name>A0A5M3XDI8_9ACTN</name>
<dbReference type="AlphaFoldDB" id="A0A5M3XDI8"/>
<dbReference type="Pfam" id="PF01547">
    <property type="entry name" value="SBP_bac_1"/>
    <property type="match status" value="1"/>
</dbReference>
<accession>A0A5M3XDI8</accession>
<dbReference type="PANTHER" id="PTHR43649:SF12">
    <property type="entry name" value="DIACETYLCHITOBIOSE BINDING PROTEIN DASA"/>
    <property type="match status" value="1"/>
</dbReference>
<gene>
    <name evidence="3" type="ORF">Aple_005060</name>
</gene>
<evidence type="ECO:0000256" key="2">
    <source>
        <dbReference type="SAM" id="SignalP"/>
    </source>
</evidence>
<organism evidence="3 4">
    <name type="scientific">Acrocarpospora pleiomorpha</name>
    <dbReference type="NCBI Taxonomy" id="90975"/>
    <lineage>
        <taxon>Bacteria</taxon>
        <taxon>Bacillati</taxon>
        <taxon>Actinomycetota</taxon>
        <taxon>Actinomycetes</taxon>
        <taxon>Streptosporangiales</taxon>
        <taxon>Streptosporangiaceae</taxon>
        <taxon>Acrocarpospora</taxon>
    </lineage>
</organism>
<evidence type="ECO:0000313" key="4">
    <source>
        <dbReference type="Proteomes" id="UP000377595"/>
    </source>
</evidence>
<protein>
    <submittedName>
        <fullName evidence="3">ABC transporter substrate-binding protein</fullName>
    </submittedName>
</protein>
<sequence>MKAHAPRRAQRWVGVTALTIGAVLLAGCTSAPTDDASPSGDGLKGKTLTVWFPGTNQTEIDLVTGPIAKAFEKETGAKLDVTFVDWGDLSTKLNAAFAAGTAPDVFGHGPAAIADFVVNDRLEPLDDYLAKLDSADREDMAAALPGGQVDGVHYLMPLSMQGSLIVYDAADFTAAGLDPDAPPKTWEEVRAAAEKLTVRDGDTITRSGLLVPSQAIGRQQTFAALLGSAGGSQLNEQGTEATFNSKQGVQALEFFTDLFAGPNAVSANLGADYINAPAAQQPIVLDTAAMEIQSASGANQIVAAAPDLDLRVMDALPFEGQDEGSALGGSGPGLMINADSKVKDLAWAFISYMLDPEVGAEYTEGIGAVPVRASAAETAYVKDNPVLQVFVANAPNFKPNPNVPGWVQARDTLDKHLEQALNGVVTAQEALDQAKVEVDKVLERSR</sequence>
<reference evidence="3 4" key="1">
    <citation type="submission" date="2019-10" db="EMBL/GenBank/DDBJ databases">
        <title>Whole genome shotgun sequence of Acrocarpospora pleiomorpha NBRC 16267.</title>
        <authorList>
            <person name="Ichikawa N."/>
            <person name="Kimura A."/>
            <person name="Kitahashi Y."/>
            <person name="Komaki H."/>
            <person name="Oguchi A."/>
        </authorList>
    </citation>
    <scope>NUCLEOTIDE SEQUENCE [LARGE SCALE GENOMIC DNA]</scope>
    <source>
        <strain evidence="3 4">NBRC 16267</strain>
    </source>
</reference>
<dbReference type="Proteomes" id="UP000377595">
    <property type="component" value="Unassembled WGS sequence"/>
</dbReference>
<dbReference type="InterPro" id="IPR050490">
    <property type="entry name" value="Bact_solute-bd_prot1"/>
</dbReference>
<dbReference type="PROSITE" id="PS51257">
    <property type="entry name" value="PROKAR_LIPOPROTEIN"/>
    <property type="match status" value="1"/>
</dbReference>
<dbReference type="RefSeq" id="WP_155342753.1">
    <property type="nucleotide sequence ID" value="NZ_BAAAHM010000001.1"/>
</dbReference>
<proteinExistence type="predicted"/>
<feature type="coiled-coil region" evidence="1">
    <location>
        <begin position="417"/>
        <end position="444"/>
    </location>
</feature>
<feature type="chain" id="PRO_5038517814" evidence="2">
    <location>
        <begin position="27"/>
        <end position="446"/>
    </location>
</feature>
<dbReference type="Gene3D" id="3.40.190.10">
    <property type="entry name" value="Periplasmic binding protein-like II"/>
    <property type="match status" value="1"/>
</dbReference>
<evidence type="ECO:0000256" key="1">
    <source>
        <dbReference type="SAM" id="Coils"/>
    </source>
</evidence>
<dbReference type="CDD" id="cd14748">
    <property type="entry name" value="PBP2_UgpB"/>
    <property type="match status" value="1"/>
</dbReference>
<feature type="signal peptide" evidence="2">
    <location>
        <begin position="1"/>
        <end position="26"/>
    </location>
</feature>